<dbReference type="Pfam" id="PF02080">
    <property type="entry name" value="TrkA_C"/>
    <property type="match status" value="2"/>
</dbReference>
<comment type="subcellular location">
    <subcellularLocation>
        <location evidence="1">Membrane</location>
        <topology evidence="1">Multi-pass membrane protein</topology>
    </subcellularLocation>
</comment>
<dbReference type="InterPro" id="IPR051679">
    <property type="entry name" value="DASS-Related_Transporters"/>
</dbReference>
<keyword evidence="6 7" id="KW-0472">Membrane</keyword>
<evidence type="ECO:0000256" key="7">
    <source>
        <dbReference type="SAM" id="Phobius"/>
    </source>
</evidence>
<gene>
    <name evidence="9" type="ORF">EV666_11945</name>
</gene>
<feature type="transmembrane region" description="Helical" evidence="7">
    <location>
        <begin position="470"/>
        <end position="489"/>
    </location>
</feature>
<organism evidence="9 10">
    <name type="scientific">Camelimonas lactis</name>
    <dbReference type="NCBI Taxonomy" id="659006"/>
    <lineage>
        <taxon>Bacteria</taxon>
        <taxon>Pseudomonadati</taxon>
        <taxon>Pseudomonadota</taxon>
        <taxon>Alphaproteobacteria</taxon>
        <taxon>Hyphomicrobiales</taxon>
        <taxon>Chelatococcaceae</taxon>
        <taxon>Camelimonas</taxon>
    </lineage>
</organism>
<evidence type="ECO:0000256" key="6">
    <source>
        <dbReference type="ARBA" id="ARBA00023136"/>
    </source>
</evidence>
<dbReference type="AlphaFoldDB" id="A0A4R2GJV1"/>
<dbReference type="Gene3D" id="3.30.70.1450">
    <property type="entry name" value="Regulator of K+ conductance, C-terminal domain"/>
    <property type="match status" value="2"/>
</dbReference>
<dbReference type="GO" id="GO:0005886">
    <property type="term" value="C:plasma membrane"/>
    <property type="evidence" value="ECO:0007669"/>
    <property type="project" value="TreeGrafter"/>
</dbReference>
<evidence type="ECO:0000256" key="4">
    <source>
        <dbReference type="ARBA" id="ARBA00022737"/>
    </source>
</evidence>
<dbReference type="InterPro" id="IPR006037">
    <property type="entry name" value="RCK_C"/>
</dbReference>
<evidence type="ECO:0000259" key="8">
    <source>
        <dbReference type="PROSITE" id="PS51202"/>
    </source>
</evidence>
<dbReference type="InterPro" id="IPR036721">
    <property type="entry name" value="RCK_C_sf"/>
</dbReference>
<evidence type="ECO:0000256" key="2">
    <source>
        <dbReference type="ARBA" id="ARBA00022448"/>
    </source>
</evidence>
<dbReference type="PROSITE" id="PS51202">
    <property type="entry name" value="RCK_C"/>
    <property type="match status" value="2"/>
</dbReference>
<feature type="domain" description="RCK C-terminal" evidence="8">
    <location>
        <begin position="323"/>
        <end position="409"/>
    </location>
</feature>
<keyword evidence="5 7" id="KW-1133">Transmembrane helix</keyword>
<comment type="caution">
    <text evidence="9">The sequence shown here is derived from an EMBL/GenBank/DDBJ whole genome shotgun (WGS) entry which is preliminary data.</text>
</comment>
<dbReference type="SUPFAM" id="SSF116726">
    <property type="entry name" value="TrkA C-terminal domain-like"/>
    <property type="match status" value="2"/>
</dbReference>
<keyword evidence="2" id="KW-0813">Transport</keyword>
<dbReference type="Pfam" id="PF03600">
    <property type="entry name" value="CitMHS"/>
    <property type="match status" value="1"/>
</dbReference>
<sequence length="617" mass="64932">MELATIPLCCDRSAVIPARAPDRDACVTTPQILSVVTLIAMMAMFIWGRFRYDVTACIALIAAVAIGIVPPADAFKGFSDDIVIIVASALVISAGVQRSGVIELALSLAAPRLTRVRTQLLALTVTVGVASGLVKNVGALAMLMPAAFQMARKSKVSPSVFLMPMAFASLLGGLTTLVGTSPNIIVSRVREEMTGKPFSMFDYFPTGFGLLIAGLVFLAFGYRLLPRDRRAPPDLSDALDIRGYCTEASIGEGSPAIDEMAQDFAARHQGEVTIVSVLRGRLRSSASPFTVLRKGDTLILTGEPDALERAIAHDRLTLAGQDREAPKGAEGDEVAVVEVVVNASSSLIGQTAERLRLQQRHGVNIIAISRSGERLPRQLGATTLQAGDVIVLQGPRSILPEKMRHLGLLPLADRALRLGSARAGWAPLIILAAAMLATATGVVPVAIAFFAAAGLIVVSGALTLRDAYDAVEWPILIMLAALIPVSDSLRSTGASQIIATHLASVATALPGWGAVVLIMVVAMAVTPFLNNAATVMVMAPIAAVFAKDLGYRPEAFLIATAIGAGCDFLTPIGHQCNTLVFGPGGYKFSDYARLGAPLSLLVVLVGAPLVLWFWPLH</sequence>
<evidence type="ECO:0000256" key="1">
    <source>
        <dbReference type="ARBA" id="ARBA00004141"/>
    </source>
</evidence>
<reference evidence="9 10" key="1">
    <citation type="submission" date="2019-03" db="EMBL/GenBank/DDBJ databases">
        <title>Genomic Encyclopedia of Type Strains, Phase IV (KMG-IV): sequencing the most valuable type-strain genomes for metagenomic binning, comparative biology and taxonomic classification.</title>
        <authorList>
            <person name="Goeker M."/>
        </authorList>
    </citation>
    <scope>NUCLEOTIDE SEQUENCE [LARGE SCALE GENOMIC DNA]</scope>
    <source>
        <strain evidence="9 10">DSM 22958</strain>
    </source>
</reference>
<feature type="transmembrane region" description="Helical" evidence="7">
    <location>
        <begin position="206"/>
        <end position="225"/>
    </location>
</feature>
<dbReference type="PANTHER" id="PTHR43652:SF2">
    <property type="entry name" value="BASIC AMINO ACID ANTIPORTER YFCC-RELATED"/>
    <property type="match status" value="1"/>
</dbReference>
<keyword evidence="10" id="KW-1185">Reference proteome</keyword>
<dbReference type="GO" id="GO:0008324">
    <property type="term" value="F:monoatomic cation transmembrane transporter activity"/>
    <property type="evidence" value="ECO:0007669"/>
    <property type="project" value="InterPro"/>
</dbReference>
<feature type="transmembrane region" description="Helical" evidence="7">
    <location>
        <begin position="52"/>
        <end position="70"/>
    </location>
</feature>
<feature type="transmembrane region" description="Helical" evidence="7">
    <location>
        <begin position="425"/>
        <end position="458"/>
    </location>
</feature>
<dbReference type="GO" id="GO:0006813">
    <property type="term" value="P:potassium ion transport"/>
    <property type="evidence" value="ECO:0007669"/>
    <property type="project" value="InterPro"/>
</dbReference>
<dbReference type="EMBL" id="SLWL01000019">
    <property type="protein sequence ID" value="TCO09049.1"/>
    <property type="molecule type" value="Genomic_DNA"/>
</dbReference>
<keyword evidence="4" id="KW-0677">Repeat</keyword>
<protein>
    <submittedName>
        <fullName evidence="9">Di/tricarboxylate transporter</fullName>
    </submittedName>
</protein>
<evidence type="ECO:0000256" key="3">
    <source>
        <dbReference type="ARBA" id="ARBA00022692"/>
    </source>
</evidence>
<evidence type="ECO:0000313" key="10">
    <source>
        <dbReference type="Proteomes" id="UP000294881"/>
    </source>
</evidence>
<keyword evidence="3 7" id="KW-0812">Transmembrane</keyword>
<name>A0A4R2GJV1_9HYPH</name>
<feature type="transmembrane region" description="Helical" evidence="7">
    <location>
        <begin position="160"/>
        <end position="186"/>
    </location>
</feature>
<evidence type="ECO:0000256" key="5">
    <source>
        <dbReference type="ARBA" id="ARBA00022989"/>
    </source>
</evidence>
<dbReference type="PANTHER" id="PTHR43652">
    <property type="entry name" value="BASIC AMINO ACID ANTIPORTER YFCC-RELATED"/>
    <property type="match status" value="1"/>
</dbReference>
<feature type="transmembrane region" description="Helical" evidence="7">
    <location>
        <begin position="594"/>
        <end position="614"/>
    </location>
</feature>
<dbReference type="InterPro" id="IPR004680">
    <property type="entry name" value="Cit_transptr-like_dom"/>
</dbReference>
<proteinExistence type="predicted"/>
<feature type="transmembrane region" description="Helical" evidence="7">
    <location>
        <begin position="120"/>
        <end position="148"/>
    </location>
</feature>
<accession>A0A4R2GJV1</accession>
<dbReference type="Proteomes" id="UP000294881">
    <property type="component" value="Unassembled WGS sequence"/>
</dbReference>
<feature type="transmembrane region" description="Helical" evidence="7">
    <location>
        <begin position="82"/>
        <end position="100"/>
    </location>
</feature>
<evidence type="ECO:0000313" key="9">
    <source>
        <dbReference type="EMBL" id="TCO09049.1"/>
    </source>
</evidence>
<feature type="domain" description="RCK C-terminal" evidence="8">
    <location>
        <begin position="233"/>
        <end position="316"/>
    </location>
</feature>
<feature type="transmembrane region" description="Helical" evidence="7">
    <location>
        <begin position="25"/>
        <end position="46"/>
    </location>
</feature>
<feature type="transmembrane region" description="Helical" evidence="7">
    <location>
        <begin position="501"/>
        <end position="522"/>
    </location>
</feature>